<evidence type="ECO:0000313" key="2">
    <source>
        <dbReference type="Proteomes" id="UP000006038"/>
    </source>
</evidence>
<dbReference type="AlphaFoldDB" id="J3KZY4"/>
<reference evidence="1" key="2">
    <citation type="submission" date="2013-04" db="UniProtKB">
        <authorList>
            <consortium name="EnsemblPlants"/>
        </authorList>
    </citation>
    <scope>IDENTIFICATION</scope>
</reference>
<accession>J3KZY4</accession>
<dbReference type="SUPFAM" id="SSF53098">
    <property type="entry name" value="Ribonuclease H-like"/>
    <property type="match status" value="1"/>
</dbReference>
<dbReference type="EnsemblPlants" id="OB01G25400.1">
    <property type="protein sequence ID" value="OB01G25400.1"/>
    <property type="gene ID" value="OB01G25400"/>
</dbReference>
<proteinExistence type="predicted"/>
<protein>
    <recommendedName>
        <fullName evidence="3">DUF659 domain-containing protein</fullName>
    </recommendedName>
</protein>
<dbReference type="InterPro" id="IPR012337">
    <property type="entry name" value="RNaseH-like_sf"/>
</dbReference>
<keyword evidence="2" id="KW-1185">Reference proteome</keyword>
<organism evidence="1">
    <name type="scientific">Oryza brachyantha</name>
    <name type="common">malo sina</name>
    <dbReference type="NCBI Taxonomy" id="4533"/>
    <lineage>
        <taxon>Eukaryota</taxon>
        <taxon>Viridiplantae</taxon>
        <taxon>Streptophyta</taxon>
        <taxon>Embryophyta</taxon>
        <taxon>Tracheophyta</taxon>
        <taxon>Spermatophyta</taxon>
        <taxon>Magnoliopsida</taxon>
        <taxon>Liliopsida</taxon>
        <taxon>Poales</taxon>
        <taxon>Poaceae</taxon>
        <taxon>BOP clade</taxon>
        <taxon>Oryzoideae</taxon>
        <taxon>Oryzeae</taxon>
        <taxon>Oryzinae</taxon>
        <taxon>Oryza</taxon>
    </lineage>
</organism>
<name>J3KZY4_ORYBR</name>
<dbReference type="HOGENOM" id="CLU_1565264_0_0_1"/>
<dbReference type="Proteomes" id="UP000006038">
    <property type="component" value="Chromosome 1"/>
</dbReference>
<dbReference type="Gramene" id="OB01G25400.1">
    <property type="protein sequence ID" value="OB01G25400.1"/>
    <property type="gene ID" value="OB01G25400"/>
</dbReference>
<reference evidence="1" key="1">
    <citation type="journal article" date="2013" name="Nat. Commun.">
        <title>Whole-genome sequencing of Oryza brachyantha reveals mechanisms underlying Oryza genome evolution.</title>
        <authorList>
            <person name="Chen J."/>
            <person name="Huang Q."/>
            <person name="Gao D."/>
            <person name="Wang J."/>
            <person name="Lang Y."/>
            <person name="Liu T."/>
            <person name="Li B."/>
            <person name="Bai Z."/>
            <person name="Luis Goicoechea J."/>
            <person name="Liang C."/>
            <person name="Chen C."/>
            <person name="Zhang W."/>
            <person name="Sun S."/>
            <person name="Liao Y."/>
            <person name="Zhang X."/>
            <person name="Yang L."/>
            <person name="Song C."/>
            <person name="Wang M."/>
            <person name="Shi J."/>
            <person name="Liu G."/>
            <person name="Liu J."/>
            <person name="Zhou H."/>
            <person name="Zhou W."/>
            <person name="Yu Q."/>
            <person name="An N."/>
            <person name="Chen Y."/>
            <person name="Cai Q."/>
            <person name="Wang B."/>
            <person name="Liu B."/>
            <person name="Min J."/>
            <person name="Huang Y."/>
            <person name="Wu H."/>
            <person name="Li Z."/>
            <person name="Zhang Y."/>
            <person name="Yin Y."/>
            <person name="Song W."/>
            <person name="Jiang J."/>
            <person name="Jackson S.A."/>
            <person name="Wing R.A."/>
            <person name="Wang J."/>
            <person name="Chen M."/>
        </authorList>
    </citation>
    <scope>NUCLEOTIDE SEQUENCE [LARGE SCALE GENOMIC DNA]</scope>
    <source>
        <strain evidence="1">cv. IRGC 101232</strain>
    </source>
</reference>
<evidence type="ECO:0008006" key="3">
    <source>
        <dbReference type="Google" id="ProtNLM"/>
    </source>
</evidence>
<sequence>MASDDNCSRECVYHWCAAVEVWEHGRVAGNGFWYIYCYDPKERAGATWFKRHAQKNMVQKALGWEMHNMVHNLGVEHVVQIVMDNGSNYKMHERHFVLIYCVPTMHGAQNQLYVKGVCARRISRWLYNHTKQHAMMKEDIGGELGKWNITFFDTNYMFLENFRKKRLELMQ</sequence>
<evidence type="ECO:0000313" key="1">
    <source>
        <dbReference type="EnsemblPlants" id="OB01G25400.1"/>
    </source>
</evidence>